<dbReference type="EMBL" id="BGZK01000697">
    <property type="protein sequence ID" value="GBP56635.1"/>
    <property type="molecule type" value="Genomic_DNA"/>
</dbReference>
<gene>
    <name evidence="2" type="ORF">EVAR_33267_1</name>
</gene>
<keyword evidence="3" id="KW-1185">Reference proteome</keyword>
<organism evidence="2 3">
    <name type="scientific">Eumeta variegata</name>
    <name type="common">Bagworm moth</name>
    <name type="synonym">Eumeta japonica</name>
    <dbReference type="NCBI Taxonomy" id="151549"/>
    <lineage>
        <taxon>Eukaryota</taxon>
        <taxon>Metazoa</taxon>
        <taxon>Ecdysozoa</taxon>
        <taxon>Arthropoda</taxon>
        <taxon>Hexapoda</taxon>
        <taxon>Insecta</taxon>
        <taxon>Pterygota</taxon>
        <taxon>Neoptera</taxon>
        <taxon>Endopterygota</taxon>
        <taxon>Lepidoptera</taxon>
        <taxon>Glossata</taxon>
        <taxon>Ditrysia</taxon>
        <taxon>Tineoidea</taxon>
        <taxon>Psychidae</taxon>
        <taxon>Oiketicinae</taxon>
        <taxon>Eumeta</taxon>
    </lineage>
</organism>
<protein>
    <submittedName>
        <fullName evidence="2">Uncharacterized protein</fullName>
    </submittedName>
</protein>
<sequence length="163" mass="18302">MSGDEEEEEVVLIISRIIKTSTTTNTTSLERQTQGYIKSLLVPYSIRMPSLAPSNQVKQSSKTVEAEGIHEFLHYDIHKHTQWQVETMKGEHLSKRGRNPESHSKRQPARNVLLEPDGIRYDPENGELTKSQIKPYAACLGEHAMPSVADIVTTLVTTVFSSL</sequence>
<accession>A0A4C1X2Y3</accession>
<evidence type="ECO:0000256" key="1">
    <source>
        <dbReference type="SAM" id="MobiDB-lite"/>
    </source>
</evidence>
<dbReference type="AlphaFoldDB" id="A0A4C1X2Y3"/>
<evidence type="ECO:0000313" key="3">
    <source>
        <dbReference type="Proteomes" id="UP000299102"/>
    </source>
</evidence>
<comment type="caution">
    <text evidence="2">The sequence shown here is derived from an EMBL/GenBank/DDBJ whole genome shotgun (WGS) entry which is preliminary data.</text>
</comment>
<name>A0A4C1X2Y3_EUMVA</name>
<proteinExistence type="predicted"/>
<reference evidence="2 3" key="1">
    <citation type="journal article" date="2019" name="Commun. Biol.">
        <title>The bagworm genome reveals a unique fibroin gene that provides high tensile strength.</title>
        <authorList>
            <person name="Kono N."/>
            <person name="Nakamura H."/>
            <person name="Ohtoshi R."/>
            <person name="Tomita M."/>
            <person name="Numata K."/>
            <person name="Arakawa K."/>
        </authorList>
    </citation>
    <scope>NUCLEOTIDE SEQUENCE [LARGE SCALE GENOMIC DNA]</scope>
</reference>
<dbReference type="Proteomes" id="UP000299102">
    <property type="component" value="Unassembled WGS sequence"/>
</dbReference>
<feature type="compositionally biased region" description="Basic and acidic residues" evidence="1">
    <location>
        <begin position="88"/>
        <end position="104"/>
    </location>
</feature>
<evidence type="ECO:0000313" key="2">
    <source>
        <dbReference type="EMBL" id="GBP56635.1"/>
    </source>
</evidence>
<feature type="region of interest" description="Disordered" evidence="1">
    <location>
        <begin position="88"/>
        <end position="112"/>
    </location>
</feature>